<name>A0AA47N3X7_MERPO</name>
<reference evidence="2" key="1">
    <citation type="journal article" date="2023" name="Front. Mar. Sci.">
        <title>A new Merluccius polli reference genome to investigate the effects of global change in West African waters.</title>
        <authorList>
            <person name="Mateo J.L."/>
            <person name="Blanco-Fernandez C."/>
            <person name="Garcia-Vazquez E."/>
            <person name="Machado-Schiaffino G."/>
        </authorList>
    </citation>
    <scope>NUCLEOTIDE SEQUENCE</scope>
    <source>
        <strain evidence="2">C29</strain>
        <tissue evidence="2">Fin</tissue>
    </source>
</reference>
<dbReference type="EMBL" id="JAOPHQ010001166">
    <property type="protein sequence ID" value="KAK0151784.1"/>
    <property type="molecule type" value="Genomic_DNA"/>
</dbReference>
<accession>A0AA47N3X7</accession>
<protein>
    <submittedName>
        <fullName evidence="2">Uncharacterized protein</fullName>
    </submittedName>
</protein>
<dbReference type="Proteomes" id="UP001174136">
    <property type="component" value="Unassembled WGS sequence"/>
</dbReference>
<evidence type="ECO:0000313" key="2">
    <source>
        <dbReference type="EMBL" id="KAK0151784.1"/>
    </source>
</evidence>
<gene>
    <name evidence="2" type="ORF">N1851_006848</name>
</gene>
<proteinExistence type="predicted"/>
<evidence type="ECO:0000256" key="1">
    <source>
        <dbReference type="SAM" id="MobiDB-lite"/>
    </source>
</evidence>
<evidence type="ECO:0000313" key="3">
    <source>
        <dbReference type="Proteomes" id="UP001174136"/>
    </source>
</evidence>
<sequence>MGIEILSGNGESKKSGPGQSKDYVHLLSPYVAPRRMDAAKQRLPSGFLQEEGRADNHDTQCRALLIAGAQNFGADPMSRGGPRWDEWQLHPNIWSLESVWDLVELFTSNTHLTPTANTSPWDLPSKWGIFTGNHTVPSCEVESVLSFLHSLLGEGLAFSTRRSCILCPVRALAMYVQRSAALHDQGLHDQGLRSPITNHR</sequence>
<keyword evidence="3" id="KW-1185">Reference proteome</keyword>
<feature type="region of interest" description="Disordered" evidence="1">
    <location>
        <begin position="1"/>
        <end position="20"/>
    </location>
</feature>
<organism evidence="2 3">
    <name type="scientific">Merluccius polli</name>
    <name type="common">Benguela hake</name>
    <name type="synonym">Merluccius cadenati</name>
    <dbReference type="NCBI Taxonomy" id="89951"/>
    <lineage>
        <taxon>Eukaryota</taxon>
        <taxon>Metazoa</taxon>
        <taxon>Chordata</taxon>
        <taxon>Craniata</taxon>
        <taxon>Vertebrata</taxon>
        <taxon>Euteleostomi</taxon>
        <taxon>Actinopterygii</taxon>
        <taxon>Neopterygii</taxon>
        <taxon>Teleostei</taxon>
        <taxon>Neoteleostei</taxon>
        <taxon>Acanthomorphata</taxon>
        <taxon>Zeiogadaria</taxon>
        <taxon>Gadariae</taxon>
        <taxon>Gadiformes</taxon>
        <taxon>Gadoidei</taxon>
        <taxon>Merlucciidae</taxon>
        <taxon>Merluccius</taxon>
    </lineage>
</organism>
<comment type="caution">
    <text evidence="2">The sequence shown here is derived from an EMBL/GenBank/DDBJ whole genome shotgun (WGS) entry which is preliminary data.</text>
</comment>
<dbReference type="AlphaFoldDB" id="A0AA47N3X7"/>